<gene>
    <name evidence="2" type="ORF">HHL28_04960</name>
</gene>
<accession>A0A858R5S1</accession>
<keyword evidence="1" id="KW-1133">Transmembrane helix</keyword>
<sequence length="107" mass="11922">MHFVYGDLQYSYNFLLLKLSPGADVPKVLAQVDAVWRSMFPRIPVARGFLDQSIERMYEREWRIAGVLGAFAGLTIAIACLGLYALAAFEAERRTKEIGVRKVLGAG</sequence>
<keyword evidence="1" id="KW-0472">Membrane</keyword>
<dbReference type="EMBL" id="CP051775">
    <property type="protein sequence ID" value="QJE72533.1"/>
    <property type="molecule type" value="Genomic_DNA"/>
</dbReference>
<reference evidence="2" key="1">
    <citation type="submission" date="2020-04" db="EMBL/GenBank/DDBJ databases">
        <title>A desert anoxygenic phototrophic bacterium fixes CO2 using RubisCO under aerobic conditions.</title>
        <authorList>
            <person name="Tang K."/>
        </authorList>
    </citation>
    <scope>NUCLEOTIDE SEQUENCE [LARGE SCALE GENOMIC DNA]</scope>
    <source>
        <strain evidence="2">MIMtkB3</strain>
    </source>
</reference>
<keyword evidence="1" id="KW-0812">Transmembrane</keyword>
<organism evidence="2 3">
    <name type="scientific">Aerophototrophica crusticola</name>
    <dbReference type="NCBI Taxonomy" id="1709002"/>
    <lineage>
        <taxon>Bacteria</taxon>
        <taxon>Pseudomonadati</taxon>
        <taxon>Pseudomonadota</taxon>
        <taxon>Alphaproteobacteria</taxon>
        <taxon>Rhodospirillales</taxon>
        <taxon>Rhodospirillaceae</taxon>
        <taxon>Aerophototrophica</taxon>
    </lineage>
</organism>
<dbReference type="AlphaFoldDB" id="A0A858R5S1"/>
<evidence type="ECO:0000313" key="3">
    <source>
        <dbReference type="Proteomes" id="UP000501891"/>
    </source>
</evidence>
<dbReference type="Proteomes" id="UP000501891">
    <property type="component" value="Chromosome"/>
</dbReference>
<keyword evidence="3" id="KW-1185">Reference proteome</keyword>
<name>A0A858R5S1_9PROT</name>
<protein>
    <submittedName>
        <fullName evidence="2">Uncharacterized protein</fullName>
    </submittedName>
</protein>
<evidence type="ECO:0000256" key="1">
    <source>
        <dbReference type="SAM" id="Phobius"/>
    </source>
</evidence>
<proteinExistence type="predicted"/>
<feature type="transmembrane region" description="Helical" evidence="1">
    <location>
        <begin position="64"/>
        <end position="86"/>
    </location>
</feature>
<dbReference type="KEGG" id="acru:HHL28_04960"/>
<evidence type="ECO:0000313" key="2">
    <source>
        <dbReference type="EMBL" id="QJE72533.1"/>
    </source>
</evidence>